<dbReference type="Pfam" id="PF14541">
    <property type="entry name" value="TAXi_C"/>
    <property type="match status" value="1"/>
</dbReference>
<dbReference type="InterPro" id="IPR033121">
    <property type="entry name" value="PEPTIDASE_A1"/>
</dbReference>
<dbReference type="OMA" id="NNSACAY"/>
<keyword evidence="4" id="KW-0378">Hydrolase</keyword>
<keyword evidence="3" id="KW-0064">Aspartyl protease</keyword>
<dbReference type="InterPro" id="IPR034161">
    <property type="entry name" value="Pepsin-like_plant"/>
</dbReference>
<organism evidence="8">
    <name type="scientific">Triticum aestivum</name>
    <name type="common">Wheat</name>
    <dbReference type="NCBI Taxonomy" id="4565"/>
    <lineage>
        <taxon>Eukaryota</taxon>
        <taxon>Viridiplantae</taxon>
        <taxon>Streptophyta</taxon>
        <taxon>Embryophyta</taxon>
        <taxon>Tracheophyta</taxon>
        <taxon>Spermatophyta</taxon>
        <taxon>Magnoliopsida</taxon>
        <taxon>Liliopsida</taxon>
        <taxon>Poales</taxon>
        <taxon>Poaceae</taxon>
        <taxon>BOP clade</taxon>
        <taxon>Pooideae</taxon>
        <taxon>Triticodae</taxon>
        <taxon>Triticeae</taxon>
        <taxon>Triticinae</taxon>
        <taxon>Triticum</taxon>
    </lineage>
</organism>
<dbReference type="SUPFAM" id="SSF50630">
    <property type="entry name" value="Acid proteases"/>
    <property type="match status" value="1"/>
</dbReference>
<comment type="similarity">
    <text evidence="1">Belongs to the peptidase A1 family.</text>
</comment>
<dbReference type="Gramene" id="TraesCS3B02G145900.1">
    <property type="protein sequence ID" value="TraesCS3B02G145900.1"/>
    <property type="gene ID" value="TraesCS3B02G145900"/>
</dbReference>
<protein>
    <recommendedName>
        <fullName evidence="7">Peptidase A1 domain-containing protein</fullName>
    </recommendedName>
</protein>
<feature type="active site" evidence="6">
    <location>
        <position position="318"/>
    </location>
</feature>
<keyword evidence="5" id="KW-0325">Glycoprotein</keyword>
<dbReference type="InterPro" id="IPR032799">
    <property type="entry name" value="TAXi_C"/>
</dbReference>
<feature type="active site" evidence="6">
    <location>
        <position position="104"/>
    </location>
</feature>
<dbReference type="GO" id="GO:0004190">
    <property type="term" value="F:aspartic-type endopeptidase activity"/>
    <property type="evidence" value="ECO:0007669"/>
    <property type="project" value="UniProtKB-KW"/>
</dbReference>
<dbReference type="EnsemblPlants" id="TraesCS3B02G145900.1">
    <property type="protein sequence ID" value="TraesCS3B02G145900.1"/>
    <property type="gene ID" value="TraesCS3B02G145900"/>
</dbReference>
<dbReference type="PANTHER" id="PTHR13683">
    <property type="entry name" value="ASPARTYL PROTEASES"/>
    <property type="match status" value="1"/>
</dbReference>
<dbReference type="Proteomes" id="UP000019116">
    <property type="component" value="Chromosome 3B"/>
</dbReference>
<proteinExistence type="inferred from homology"/>
<name>A0A077RUA0_WHEAT</name>
<dbReference type="Gene3D" id="2.40.70.10">
    <property type="entry name" value="Acid Proteases"/>
    <property type="match status" value="2"/>
</dbReference>
<keyword evidence="9" id="KW-1185">Reference proteome</keyword>
<dbReference type="HOGENOM" id="CLU_005738_7_0_1"/>
<dbReference type="InterPro" id="IPR032861">
    <property type="entry name" value="TAXi_N"/>
</dbReference>
<dbReference type="STRING" id="4565.A0A077RUA0"/>
<dbReference type="CDD" id="cd05476">
    <property type="entry name" value="pepsin_A_like_plant"/>
    <property type="match status" value="1"/>
</dbReference>
<feature type="domain" description="Peptidase A1" evidence="7">
    <location>
        <begin position="86"/>
        <end position="436"/>
    </location>
</feature>
<evidence type="ECO:0000256" key="1">
    <source>
        <dbReference type="ARBA" id="ARBA00007447"/>
    </source>
</evidence>
<keyword evidence="2" id="KW-0645">Protease</keyword>
<evidence type="ECO:0000256" key="3">
    <source>
        <dbReference type="ARBA" id="ARBA00022750"/>
    </source>
</evidence>
<evidence type="ECO:0000256" key="5">
    <source>
        <dbReference type="ARBA" id="ARBA00023180"/>
    </source>
</evidence>
<sequence>MAWWCMEAAAVPRQCGGATRCGADGVVSVKVRQSPMTSLGRGRTPKGKGRRRGYRRCTGAVAAGHQRGGAAAIVDMDLGRSWQWPYVTRIQLGNPPKNFSVLIDTASIMSWVSCRTPGGSSVSSLPGIFDPRSSSTSSLISCSDKTCQAMIPDLAVCSKSSDSCEWHVLYGSGVAVYSNTTGYYISDVAHLEILNAVGHTSSAPATIIFGCSTLRSGELAEAKFDGILTFAPHQMSFSSQLHSQGLIAGVFSLCLKSAYWGGILVFGEILEEGIVYTSLLPSPNFFQLYLESIAVNSQELPIEPSFFRPSRKHVTIADSGTSLTYLADGAYDPFINAITAAVSPHVRLVKNSDRCFVTSINIDLSFPTLTLHFAGGAVMKLKPNNYLRSVSPKEDEVIYCIAWKRNYGEQITVLGDIVLKDKIIVHDLENMLFGWMDFDCKF</sequence>
<dbReference type="InterPro" id="IPR021109">
    <property type="entry name" value="Peptidase_aspartic_dom_sf"/>
</dbReference>
<evidence type="ECO:0000256" key="4">
    <source>
        <dbReference type="ARBA" id="ARBA00022801"/>
    </source>
</evidence>
<evidence type="ECO:0000313" key="9">
    <source>
        <dbReference type="Proteomes" id="UP000019116"/>
    </source>
</evidence>
<evidence type="ECO:0000313" key="8">
    <source>
        <dbReference type="EnsemblPlants" id="TraesCS3B02G145900.1"/>
    </source>
</evidence>
<evidence type="ECO:0000256" key="6">
    <source>
        <dbReference type="PIRSR" id="PIRSR601461-1"/>
    </source>
</evidence>
<evidence type="ECO:0000256" key="2">
    <source>
        <dbReference type="ARBA" id="ARBA00022670"/>
    </source>
</evidence>
<reference evidence="8" key="2">
    <citation type="submission" date="2018-10" db="UniProtKB">
        <authorList>
            <consortium name="EnsemblPlants"/>
        </authorList>
    </citation>
    <scope>IDENTIFICATION</scope>
</reference>
<dbReference type="OrthoDB" id="677329at2759"/>
<dbReference type="PROSITE" id="PS51767">
    <property type="entry name" value="PEPTIDASE_A1"/>
    <property type="match status" value="1"/>
</dbReference>
<reference evidence="8" key="1">
    <citation type="submission" date="2018-08" db="EMBL/GenBank/DDBJ databases">
        <authorList>
            <person name="Rossello M."/>
        </authorList>
    </citation>
    <scope>NUCLEOTIDE SEQUENCE [LARGE SCALE GENOMIC DNA]</scope>
    <source>
        <strain evidence="8">cv. Chinese Spring</strain>
    </source>
</reference>
<dbReference type="SMR" id="A0A077RUA0"/>
<dbReference type="PANTHER" id="PTHR13683:SF875">
    <property type="entry name" value="EUKARYOTIC ASPARTYL PROTEASE FAMILY PROTEIN"/>
    <property type="match status" value="1"/>
</dbReference>
<dbReference type="InterPro" id="IPR001461">
    <property type="entry name" value="Aspartic_peptidase_A1"/>
</dbReference>
<dbReference type="AlphaFoldDB" id="A0A077RUA0"/>
<dbReference type="PRINTS" id="PR00792">
    <property type="entry name" value="PEPSIN"/>
</dbReference>
<accession>A0A077RUA0</accession>
<dbReference type="Gramene" id="TraesCS3B03G0348000.1">
    <property type="protein sequence ID" value="TraesCS3B03G0348000.1.CDS"/>
    <property type="gene ID" value="TraesCS3B03G0348000"/>
</dbReference>
<dbReference type="GO" id="GO:0006508">
    <property type="term" value="P:proteolysis"/>
    <property type="evidence" value="ECO:0007669"/>
    <property type="project" value="UniProtKB-KW"/>
</dbReference>
<evidence type="ECO:0000259" key="7">
    <source>
        <dbReference type="PROSITE" id="PS51767"/>
    </source>
</evidence>
<dbReference type="Pfam" id="PF14543">
    <property type="entry name" value="TAXi_N"/>
    <property type="match status" value="1"/>
</dbReference>